<organism evidence="1 2">
    <name type="scientific">Burkholderia contaminans LMG 23361</name>
    <dbReference type="NCBI Taxonomy" id="1334628"/>
    <lineage>
        <taxon>Bacteria</taxon>
        <taxon>Pseudomonadati</taxon>
        <taxon>Pseudomonadota</taxon>
        <taxon>Betaproteobacteria</taxon>
        <taxon>Burkholderiales</taxon>
        <taxon>Burkholderiaceae</taxon>
        <taxon>Burkholderia</taxon>
        <taxon>Burkholderia cepacia complex</taxon>
    </lineage>
</organism>
<comment type="caution">
    <text evidence="1">The sequence shown here is derived from an EMBL/GenBank/DDBJ whole genome shotgun (WGS) entry which is preliminary data.</text>
</comment>
<accession>A0ABD4AXF7</accession>
<sequence length="96" mass="11282">MNDGLRAGFYALIGFIQQAFKKSFRLRIIRQISIIRDAHVKLSFRPLVEQSYRLQIVKIQIWGGVWFRNYANSYSFLDEAASCLVISNFDFDIERT</sequence>
<gene>
    <name evidence="1" type="ORF">WR31_08045</name>
</gene>
<evidence type="ECO:0000313" key="2">
    <source>
        <dbReference type="Proteomes" id="UP000034400"/>
    </source>
</evidence>
<protein>
    <submittedName>
        <fullName evidence="1">Uncharacterized protein</fullName>
    </submittedName>
</protein>
<dbReference type="Proteomes" id="UP000034400">
    <property type="component" value="Unassembled WGS sequence"/>
</dbReference>
<reference evidence="1 2" key="1">
    <citation type="submission" date="2015-03" db="EMBL/GenBank/DDBJ databases">
        <title>Draft genome sequences of the Burkholderia contaminans strains LMG 23361 and FFH2055 and Burkholderia cenocepacia K56-2.</title>
        <authorList>
            <person name="Bloodworth R.A."/>
            <person name="Selin C."/>
            <person name="Lopez De Volder M.A."/>
            <person name="Degrossi J."/>
            <person name="Drevinek P."/>
            <person name="Galanternik L."/>
            <person name="Cardona S.T."/>
        </authorList>
    </citation>
    <scope>NUCLEOTIDE SEQUENCE [LARGE SCALE GENOMIC DNA]</scope>
    <source>
        <strain evidence="1 2">LMG 23361</strain>
    </source>
</reference>
<proteinExistence type="predicted"/>
<dbReference type="AlphaFoldDB" id="A0ABD4AXF7"/>
<dbReference type="EMBL" id="LASD01000003">
    <property type="protein sequence ID" value="KKL41952.1"/>
    <property type="molecule type" value="Genomic_DNA"/>
</dbReference>
<name>A0ABD4AXF7_9BURK</name>
<evidence type="ECO:0000313" key="1">
    <source>
        <dbReference type="EMBL" id="KKL41952.1"/>
    </source>
</evidence>